<accession>A0A0N0NJM8</accession>
<dbReference type="PANTHER" id="PTHR42034:SF1">
    <property type="entry name" value="CONDENSATION DOMAIN-CONTAINING PROTEIN"/>
    <property type="match status" value="1"/>
</dbReference>
<dbReference type="EMBL" id="LFJN01000026">
    <property type="protein sequence ID" value="KPI37078.1"/>
    <property type="molecule type" value="Genomic_DNA"/>
</dbReference>
<organism evidence="1 2">
    <name type="scientific">Cyphellophora attinorum</name>
    <dbReference type="NCBI Taxonomy" id="1664694"/>
    <lineage>
        <taxon>Eukaryota</taxon>
        <taxon>Fungi</taxon>
        <taxon>Dikarya</taxon>
        <taxon>Ascomycota</taxon>
        <taxon>Pezizomycotina</taxon>
        <taxon>Eurotiomycetes</taxon>
        <taxon>Chaetothyriomycetidae</taxon>
        <taxon>Chaetothyriales</taxon>
        <taxon>Cyphellophoraceae</taxon>
        <taxon>Cyphellophora</taxon>
    </lineage>
</organism>
<evidence type="ECO:0000313" key="1">
    <source>
        <dbReference type="EMBL" id="KPI37078.1"/>
    </source>
</evidence>
<dbReference type="Gene3D" id="3.30.559.10">
    <property type="entry name" value="Chloramphenicol acetyltransferase-like domain"/>
    <property type="match status" value="1"/>
</dbReference>
<dbReference type="RefSeq" id="XP_017997041.1">
    <property type="nucleotide sequence ID" value="XM_018143666.1"/>
</dbReference>
<proteinExistence type="predicted"/>
<keyword evidence="2" id="KW-1185">Reference proteome</keyword>
<dbReference type="OrthoDB" id="2548233at2759"/>
<protein>
    <recommendedName>
        <fullName evidence="3">Condensation domain-containing protein</fullName>
    </recommendedName>
</protein>
<name>A0A0N0NJM8_9EURO</name>
<dbReference type="InterPro" id="IPR023213">
    <property type="entry name" value="CAT-like_dom_sf"/>
</dbReference>
<dbReference type="Proteomes" id="UP000038010">
    <property type="component" value="Unassembled WGS sequence"/>
</dbReference>
<evidence type="ECO:0008006" key="3">
    <source>
        <dbReference type="Google" id="ProtNLM"/>
    </source>
</evidence>
<dbReference type="Gene3D" id="3.30.559.30">
    <property type="entry name" value="Nonribosomal peptide synthetase, condensation domain"/>
    <property type="match status" value="1"/>
</dbReference>
<gene>
    <name evidence="1" type="ORF">AB675_3600</name>
</gene>
<dbReference type="GeneID" id="28735546"/>
<reference evidence="1 2" key="1">
    <citation type="submission" date="2015-06" db="EMBL/GenBank/DDBJ databases">
        <title>Draft genome of the ant-associated black yeast Phialophora attae CBS 131958.</title>
        <authorList>
            <person name="Moreno L.F."/>
            <person name="Stielow B.J."/>
            <person name="de Hoog S."/>
            <person name="Vicente V.A."/>
            <person name="Weiss V.A."/>
            <person name="de Vries M."/>
            <person name="Cruz L.M."/>
            <person name="Souza E.M."/>
        </authorList>
    </citation>
    <scope>NUCLEOTIDE SEQUENCE [LARGE SCALE GENOMIC DNA]</scope>
    <source>
        <strain evidence="1 2">CBS 131958</strain>
    </source>
</reference>
<dbReference type="PANTHER" id="PTHR42034">
    <property type="entry name" value="CHROMOSOME 7, WHOLE GENOME SHOTGUN SEQUENCE-RELATED"/>
    <property type="match status" value="1"/>
</dbReference>
<sequence length="518" mass="57136">MPLSTGYTSSPDKPSLFSRPLSDTETPFVYAITAPRPFIREPVRIHIFADVAIPESPTSATSALRMAWKALRLLHEPDIATTFDPATMEKVYEVEDEAGVECWLKRTFMVAAQGESVEEVVRREKSRTEHMPVCHVIPKPSYAPAAAEPPTLNATILLLFSHWRTEASGVYMLLNRLLLLAGDILSSSHSKTTLALQSHTPGDEISLLTPPPEDMACPVPDKSVSDNEAIRRTVHTRFESHRLKLPSIEVPSTNPATHPTGSVQVHRVVFSQADTSKVIAACKAASPNVSVTATCLAAYLLSIWPLLPKNRDSWFASMMPAQMRTRLSAEGTEMYKAMGCWNAAQMLLLSSPPPTAATSSGSKQLTFLERTRELHAQAAIANRPQWLLEMRELSKQSAAFWASIPAGSGAAPWFTSLGDLERGGLLQQTYDIRSCEAHEATQIKLEQIYGWADPVGMGIVLTVWTFRGKMNWQIQWNDAYHERAIVAGILNAMTDEIAKGLPNLQEALVPIEVVENLY</sequence>
<dbReference type="AlphaFoldDB" id="A0A0N0NJM8"/>
<comment type="caution">
    <text evidence="1">The sequence shown here is derived from an EMBL/GenBank/DDBJ whole genome shotgun (WGS) entry which is preliminary data.</text>
</comment>
<evidence type="ECO:0000313" key="2">
    <source>
        <dbReference type="Proteomes" id="UP000038010"/>
    </source>
</evidence>
<dbReference type="VEuPathDB" id="FungiDB:AB675_3600"/>
<dbReference type="STRING" id="1664694.A0A0N0NJM8"/>